<feature type="compositionally biased region" description="Basic and acidic residues" evidence="1">
    <location>
        <begin position="302"/>
        <end position="312"/>
    </location>
</feature>
<feature type="region of interest" description="Disordered" evidence="1">
    <location>
        <begin position="472"/>
        <end position="520"/>
    </location>
</feature>
<evidence type="ECO:0000313" key="5">
    <source>
        <dbReference type="Proteomes" id="UP000222106"/>
    </source>
</evidence>
<feature type="compositionally biased region" description="Acidic residues" evidence="1">
    <location>
        <begin position="402"/>
        <end position="412"/>
    </location>
</feature>
<feature type="compositionally biased region" description="Basic and acidic residues" evidence="1">
    <location>
        <begin position="347"/>
        <end position="358"/>
    </location>
</feature>
<evidence type="ECO:0000313" key="4">
    <source>
        <dbReference type="EMBL" id="PFG40716.1"/>
    </source>
</evidence>
<dbReference type="AlphaFoldDB" id="A0A2A9EQ38"/>
<keyword evidence="2" id="KW-0812">Transmembrane</keyword>
<dbReference type="RefSeq" id="WP_098484581.1">
    <property type="nucleotide sequence ID" value="NZ_PDJI01000004.1"/>
</dbReference>
<feature type="compositionally biased region" description="Low complexity" evidence="1">
    <location>
        <begin position="331"/>
        <end position="344"/>
    </location>
</feature>
<feature type="compositionally biased region" description="Basic and acidic residues" evidence="1">
    <location>
        <begin position="511"/>
        <end position="520"/>
    </location>
</feature>
<keyword evidence="3" id="KW-0732">Signal</keyword>
<feature type="compositionally biased region" description="Basic and acidic residues" evidence="1">
    <location>
        <begin position="247"/>
        <end position="257"/>
    </location>
</feature>
<feature type="compositionally biased region" description="Basic and acidic residues" evidence="1">
    <location>
        <begin position="485"/>
        <end position="499"/>
    </location>
</feature>
<organism evidence="4 5">
    <name type="scientific">Georgenia soli</name>
    <dbReference type="NCBI Taxonomy" id="638953"/>
    <lineage>
        <taxon>Bacteria</taxon>
        <taxon>Bacillati</taxon>
        <taxon>Actinomycetota</taxon>
        <taxon>Actinomycetes</taxon>
        <taxon>Micrococcales</taxon>
        <taxon>Bogoriellaceae</taxon>
        <taxon>Georgenia</taxon>
    </lineage>
</organism>
<protein>
    <submittedName>
        <fullName evidence="4">Uncharacterized protein</fullName>
    </submittedName>
</protein>
<dbReference type="OrthoDB" id="3249401at2"/>
<feature type="chain" id="PRO_5038485914" evidence="3">
    <location>
        <begin position="21"/>
        <end position="520"/>
    </location>
</feature>
<dbReference type="Proteomes" id="UP000222106">
    <property type="component" value="Unassembled WGS sequence"/>
</dbReference>
<evidence type="ECO:0000256" key="2">
    <source>
        <dbReference type="SAM" id="Phobius"/>
    </source>
</evidence>
<comment type="caution">
    <text evidence="4">The sequence shown here is derived from an EMBL/GenBank/DDBJ whole genome shotgun (WGS) entry which is preliminary data.</text>
</comment>
<feature type="region of interest" description="Disordered" evidence="1">
    <location>
        <begin position="386"/>
        <end position="415"/>
    </location>
</feature>
<feature type="region of interest" description="Disordered" evidence="1">
    <location>
        <begin position="302"/>
        <end position="370"/>
    </location>
</feature>
<feature type="signal peptide" evidence="3">
    <location>
        <begin position="1"/>
        <end position="20"/>
    </location>
</feature>
<evidence type="ECO:0000256" key="3">
    <source>
        <dbReference type="SAM" id="SignalP"/>
    </source>
</evidence>
<name>A0A2A9EQ38_9MICO</name>
<dbReference type="EMBL" id="PDJI01000004">
    <property type="protein sequence ID" value="PFG40716.1"/>
    <property type="molecule type" value="Genomic_DNA"/>
</dbReference>
<evidence type="ECO:0000256" key="1">
    <source>
        <dbReference type="SAM" id="MobiDB-lite"/>
    </source>
</evidence>
<keyword evidence="2" id="KW-1133">Transmembrane helix</keyword>
<feature type="transmembrane region" description="Helical" evidence="2">
    <location>
        <begin position="188"/>
        <end position="212"/>
    </location>
</feature>
<gene>
    <name evidence="4" type="ORF">ATJ97_3249</name>
</gene>
<proteinExistence type="predicted"/>
<sequence length="520" mass="52983">MTRRTLAVALVVLGAIAVLAAIASATIWRPTDTATLSLPSRPEAPVVVSDAGVLDAVGPDVTIRATAGGDEPVVLAVGRTADVDAWVGTAAHTRITGLESWEQLKVDDVAAGGTEEPTEGATAEPAEPAALPNPAGSDLWVAEQTGTGSAELTWADRDGRWSLLAATDGTAPAPEVTLTWDVEVRTPWLVPGLILGGLLMIAGIALLVLQVLGARESGRRPAPVGAADDDETVVLPAAAGAGLTRRELRERERAEARRRGRGRTGEIPVVATTGEIPVTSARGLDDAGVARGAGIVPASARAEELRAAREPEAVTDAATAEHPLAPDDDTASAGVARGAGVVPASDRAAELRAGRDGVDEPSDTGAGAGAATGAAVGAAAAAPAAEGATAGSSRESARAAEEAAEWTEDETGDQATAAMPVVTSTEETAAMPVVTSTEETAAMPVVESTEETAAMPVVEPADETAAMPVVEPADENTPAEEPTITEEHEPDAQPEDRQGWRSLWGFGGRRRPTDEGEEQR</sequence>
<feature type="region of interest" description="Disordered" evidence="1">
    <location>
        <begin position="247"/>
        <end position="267"/>
    </location>
</feature>
<keyword evidence="5" id="KW-1185">Reference proteome</keyword>
<reference evidence="4 5" key="1">
    <citation type="submission" date="2017-10" db="EMBL/GenBank/DDBJ databases">
        <title>Sequencing the genomes of 1000 actinobacteria strains.</title>
        <authorList>
            <person name="Klenk H.-P."/>
        </authorList>
    </citation>
    <scope>NUCLEOTIDE SEQUENCE [LARGE SCALE GENOMIC DNA]</scope>
    <source>
        <strain evidence="4 5">DSM 21838</strain>
    </source>
</reference>
<accession>A0A2A9EQ38</accession>
<keyword evidence="2" id="KW-0472">Membrane</keyword>